<feature type="compositionally biased region" description="Basic and acidic residues" evidence="2">
    <location>
        <begin position="463"/>
        <end position="474"/>
    </location>
</feature>
<feature type="domain" description="Rad50/SbcC-type AAA" evidence="3">
    <location>
        <begin position="5"/>
        <end position="318"/>
    </location>
</feature>
<proteinExistence type="predicted"/>
<sequence>MRILSLRFKNLNSLVGEWAIDFNDPAFTADGIFAITGPTGAGKSTLLDALCLALYGSTPRLGRITASGNEIMSRQTGECFAEVSFVSAHGHYCCHWAQHRARKKPDGELQAPRHEIVDADTDQVLENKLSTVTQKLEAVTGMDFQRFTRSMLLAQGHFARFLQANADERAPILEQITGTEIYSEISKAVHERHRSESSILNSLHHEMAAIGLLDPEQEAALDAAIQEHQASEFVLNGDCTALKESIDWLNTVARLRKDLDDLKTDAQKLKTDRQAFAPEAKRLEQALAAAPLEADYARLLSSREQQAKLERQLNELHQAMPALEKHRQAAAQALANAETHTAGAQENLRKAWPLLTQVRALDTQLRDRDTGVQRAEIACQSTREQLAKLQALKSREAEQCDRIEANIAKADQYLSEHRIDESLIGGLSGIEEQLRALERQQIECANTEKHQLGLLKDLQQATKHHDEAQQRRDSAQQALQRAAQAHQQAQIDLKQLLGDRALADYRREKEGLLREMALLSRIADLEAQRGLLEQGKPCPLCGATEHPFAEVGVPVANETEEKIQSLERVITAVEDQQGLLRQHDEAERAAQQAVSKAETALVSAAQQQAVLEQHLQQCDMQLLQRQKDLSAQHDRAAAILAPFDKPLELGADPTALIEELQGRCRGWQKAQQQRNELLQGRVNHQRELARLDALWQSQQDSLKQKQMEYESLIKDRDTLGTQRRDLFGEQSPEAYEKQLQQAVSIAESAEKKARELYGEQQQQWQQSQSRLAEFHRDIETFAPRLLEQETGFSQLLASKAFASEVDFLRARLAPEQRDLLVAQARSLEQRQTELNTRRAERQSRLEEQMAKPKTAQSLSELEPEYQRLERGLLEVRETLARLRVQWENNTNAKSQRADKQAQIEAQQKEYLRWHTLHELIGSADGKKYRNFAQGLTFEVMIGHANRQLMKMTDRYLLTRSEQAPLELNVVDNYQAGEIRSTKNLSGGESFIVSLALALGLSQMASSRVRVDSLFLDEGFGTLDEDALDVALETLANLQQDGKLIGVISHVAMLKERISTRIQVTPLTGGRSRLSGPGCH</sequence>
<dbReference type="RefSeq" id="WP_076756171.1">
    <property type="nucleotide sequence ID" value="NZ_CP023018.1"/>
</dbReference>
<dbReference type="EMBL" id="FTPK01000003">
    <property type="protein sequence ID" value="SIT73028.1"/>
    <property type="molecule type" value="Genomic_DNA"/>
</dbReference>
<organism evidence="4 5">
    <name type="scientific">Ectothiorhodosinus mongolicus</name>
    <dbReference type="NCBI Taxonomy" id="233100"/>
    <lineage>
        <taxon>Bacteria</taxon>
        <taxon>Pseudomonadati</taxon>
        <taxon>Pseudomonadota</taxon>
        <taxon>Gammaproteobacteria</taxon>
        <taxon>Chromatiales</taxon>
        <taxon>Ectothiorhodospiraceae</taxon>
        <taxon>Ectothiorhodosinus</taxon>
    </lineage>
</organism>
<dbReference type="Pfam" id="PF13558">
    <property type="entry name" value="SbcC_Walker_B"/>
    <property type="match status" value="1"/>
</dbReference>
<keyword evidence="4" id="KW-0378">Hydrolase</keyword>
<dbReference type="InterPro" id="IPR027417">
    <property type="entry name" value="P-loop_NTPase"/>
</dbReference>
<keyword evidence="4" id="KW-0540">Nuclease</keyword>
<accession>A0A1R3W5G5</accession>
<dbReference type="InterPro" id="IPR038729">
    <property type="entry name" value="Rad50/SbcC_AAA"/>
</dbReference>
<feature type="coiled-coil region" evidence="1">
    <location>
        <begin position="372"/>
        <end position="406"/>
    </location>
</feature>
<keyword evidence="1" id="KW-0175">Coiled coil</keyword>
<feature type="region of interest" description="Disordered" evidence="2">
    <location>
        <begin position="460"/>
        <end position="483"/>
    </location>
</feature>
<protein>
    <submittedName>
        <fullName evidence="4">Exonuclease SbcC</fullName>
    </submittedName>
</protein>
<evidence type="ECO:0000313" key="5">
    <source>
        <dbReference type="Proteomes" id="UP000223759"/>
    </source>
</evidence>
<name>A0A1R3W5G5_9GAMM</name>
<dbReference type="PANTHER" id="PTHR32114">
    <property type="entry name" value="ABC TRANSPORTER ABCH.3"/>
    <property type="match status" value="1"/>
</dbReference>
<feature type="coiled-coil region" evidence="1">
    <location>
        <begin position="299"/>
        <end position="326"/>
    </location>
</feature>
<dbReference type="Proteomes" id="UP000223759">
    <property type="component" value="Unassembled WGS sequence"/>
</dbReference>
<dbReference type="STRING" id="233100.SAMN05216526_1789"/>
<dbReference type="OrthoDB" id="9795626at2"/>
<evidence type="ECO:0000256" key="2">
    <source>
        <dbReference type="SAM" id="MobiDB-lite"/>
    </source>
</evidence>
<dbReference type="PANTHER" id="PTHR32114:SF2">
    <property type="entry name" value="ABC TRANSPORTER ABCH.3"/>
    <property type="match status" value="1"/>
</dbReference>
<dbReference type="Gene3D" id="3.40.50.300">
    <property type="entry name" value="P-loop containing nucleotide triphosphate hydrolases"/>
    <property type="match status" value="2"/>
</dbReference>
<evidence type="ECO:0000313" key="4">
    <source>
        <dbReference type="EMBL" id="SIT73028.1"/>
    </source>
</evidence>
<keyword evidence="4" id="KW-0269">Exonuclease</keyword>
<dbReference type="SUPFAM" id="SSF52540">
    <property type="entry name" value="P-loop containing nucleoside triphosphate hydrolases"/>
    <property type="match status" value="1"/>
</dbReference>
<dbReference type="GO" id="GO:0004527">
    <property type="term" value="F:exonuclease activity"/>
    <property type="evidence" value="ECO:0007669"/>
    <property type="project" value="UniProtKB-KW"/>
</dbReference>
<feature type="compositionally biased region" description="Basic and acidic residues" evidence="2">
    <location>
        <begin position="830"/>
        <end position="850"/>
    </location>
</feature>
<feature type="coiled-coil region" evidence="1">
    <location>
        <begin position="865"/>
        <end position="909"/>
    </location>
</feature>
<dbReference type="GO" id="GO:0006302">
    <property type="term" value="P:double-strand break repair"/>
    <property type="evidence" value="ECO:0007669"/>
    <property type="project" value="InterPro"/>
</dbReference>
<evidence type="ECO:0000256" key="1">
    <source>
        <dbReference type="SAM" id="Coils"/>
    </source>
</evidence>
<evidence type="ECO:0000259" key="3">
    <source>
        <dbReference type="Pfam" id="PF13476"/>
    </source>
</evidence>
<dbReference type="GO" id="GO:0016887">
    <property type="term" value="F:ATP hydrolysis activity"/>
    <property type="evidence" value="ECO:0007669"/>
    <property type="project" value="InterPro"/>
</dbReference>
<dbReference type="AlphaFoldDB" id="A0A1R3W5G5"/>
<dbReference type="Pfam" id="PF13476">
    <property type="entry name" value="AAA_23"/>
    <property type="match status" value="1"/>
</dbReference>
<keyword evidence="5" id="KW-1185">Reference proteome</keyword>
<reference evidence="4 5" key="1">
    <citation type="submission" date="2017-01" db="EMBL/GenBank/DDBJ databases">
        <authorList>
            <person name="Mah S.A."/>
            <person name="Swanson W.J."/>
            <person name="Moy G.W."/>
            <person name="Vacquier V.D."/>
        </authorList>
    </citation>
    <scope>NUCLEOTIDE SEQUENCE [LARGE SCALE GENOMIC DNA]</scope>
    <source>
        <strain evidence="4 5">M9</strain>
    </source>
</reference>
<feature type="region of interest" description="Disordered" evidence="2">
    <location>
        <begin position="830"/>
        <end position="860"/>
    </location>
</feature>
<gene>
    <name evidence="4" type="ORF">SAMN05216526_1789</name>
</gene>